<dbReference type="InterPro" id="IPR054297">
    <property type="entry name" value="DUF7033"/>
</dbReference>
<reference evidence="2 3" key="1">
    <citation type="submission" date="2016-11" db="EMBL/GenBank/DDBJ databases">
        <title>Trade-off between light-utilization and light-protection in marine flavobacteria.</title>
        <authorList>
            <person name="Kumagai Y."/>
        </authorList>
    </citation>
    <scope>NUCLEOTIDE SEQUENCE [LARGE SCALE GENOMIC DNA]</scope>
    <source>
        <strain evidence="2 3">JCM 13191</strain>
    </source>
</reference>
<evidence type="ECO:0000313" key="3">
    <source>
        <dbReference type="Proteomes" id="UP000193431"/>
    </source>
</evidence>
<feature type="domain" description="DUF7033" evidence="1">
    <location>
        <begin position="95"/>
        <end position="183"/>
    </location>
</feature>
<dbReference type="EMBL" id="CP019344">
    <property type="protein sequence ID" value="ARN78002.1"/>
    <property type="molecule type" value="Genomic_DNA"/>
</dbReference>
<evidence type="ECO:0000259" key="1">
    <source>
        <dbReference type="Pfam" id="PF23019"/>
    </source>
</evidence>
<dbReference type="OrthoDB" id="5573484at2"/>
<dbReference type="Pfam" id="PF23019">
    <property type="entry name" value="DUF7033"/>
    <property type="match status" value="1"/>
</dbReference>
<dbReference type="STRING" id="331648.BST97_08310"/>
<dbReference type="RefSeq" id="WP_085766796.1">
    <property type="nucleotide sequence ID" value="NZ_CP019344.1"/>
</dbReference>
<sequence>MILIYTAKITSRKDYIFKHIFKRLLNQPYELTTDIQKFVGHEDAKMSYGLKPLGNEMFVWSMGLLDELGIELHDVNSCKWDDLPAIFPAPKSSSIPFDLFSAAFFLITRYEEYLPQVKDEEGRYDAQESIAVKAGFVDLPLIDLWCERLYCELKEIYPKLTDIQPAPAKITVNLEVDRLRKYQGLGLAANIAMAWDSISNFKWATLLRQFYAITGLIPDPYKNERRLISLYKDKTKENHEVLGLKKMMFFFNVSSKDYGNFDHNKWLIELAKYVADYVRVGLRYSKEPDKENITNETKIFEDHFKRPLKKVMIARSSIDMPNYYRELVDVEYKEDYSMGYDSVPGFRASTCNPFYFYDLDYEIQTPLLIHPYALHYKSISGRTLNGQRIVVSQLFDVVKRAHGNFIVQFDYAQFDNGKSTHTTTILEQILDYEV</sequence>
<dbReference type="AlphaFoldDB" id="A0A1W6MKB2"/>
<accession>A0A1W6MKB2</accession>
<protein>
    <recommendedName>
        <fullName evidence="1">DUF7033 domain-containing protein</fullName>
    </recommendedName>
</protein>
<name>A0A1W6MKB2_9FLAO</name>
<evidence type="ECO:0000313" key="2">
    <source>
        <dbReference type="EMBL" id="ARN78002.1"/>
    </source>
</evidence>
<gene>
    <name evidence="2" type="ORF">BST97_08310</name>
</gene>
<keyword evidence="3" id="KW-1185">Reference proteome</keyword>
<proteinExistence type="predicted"/>
<organism evidence="2 3">
    <name type="scientific">Nonlabens spongiae</name>
    <dbReference type="NCBI Taxonomy" id="331648"/>
    <lineage>
        <taxon>Bacteria</taxon>
        <taxon>Pseudomonadati</taxon>
        <taxon>Bacteroidota</taxon>
        <taxon>Flavobacteriia</taxon>
        <taxon>Flavobacteriales</taxon>
        <taxon>Flavobacteriaceae</taxon>
        <taxon>Nonlabens</taxon>
    </lineage>
</organism>
<dbReference type="Proteomes" id="UP000193431">
    <property type="component" value="Chromosome"/>
</dbReference>